<evidence type="ECO:0000313" key="3">
    <source>
        <dbReference type="EMBL" id="KFI91185.1"/>
    </source>
</evidence>
<dbReference type="AlphaFoldDB" id="A0A087D6N5"/>
<keyword evidence="2" id="KW-0472">Membrane</keyword>
<keyword evidence="2" id="KW-0812">Transmembrane</keyword>
<dbReference type="EMBL" id="JGZN01000016">
    <property type="protein sequence ID" value="KFI91185.1"/>
    <property type="molecule type" value="Genomic_DNA"/>
</dbReference>
<gene>
    <name evidence="3" type="ORF">BISA_1782</name>
</gene>
<reference evidence="3 4" key="1">
    <citation type="submission" date="2014-03" db="EMBL/GenBank/DDBJ databases">
        <title>Genomics of Bifidobacteria.</title>
        <authorList>
            <person name="Ventura M."/>
            <person name="Milani C."/>
            <person name="Lugli G.A."/>
        </authorList>
    </citation>
    <scope>NUCLEOTIDE SEQUENCE [LARGE SCALE GENOMIC DNA]</scope>
    <source>
        <strain evidence="3 4">DSM 23967</strain>
    </source>
</reference>
<sequence>MDEVWKAIEAIGSLLVGIAAVIAALKSNGSEPSPKPKPKPPRRRRRPRR</sequence>
<dbReference type="RefSeq" id="WP_156099600.1">
    <property type="nucleotide sequence ID" value="NZ_JDUT01000006.1"/>
</dbReference>
<feature type="transmembrane region" description="Helical" evidence="2">
    <location>
        <begin position="6"/>
        <end position="25"/>
    </location>
</feature>
<protein>
    <submittedName>
        <fullName evidence="3">Uncharacterized protein</fullName>
    </submittedName>
</protein>
<name>A0A087D6N5_9BIFI</name>
<feature type="region of interest" description="Disordered" evidence="1">
    <location>
        <begin position="27"/>
        <end position="49"/>
    </location>
</feature>
<evidence type="ECO:0000256" key="2">
    <source>
        <dbReference type="SAM" id="Phobius"/>
    </source>
</evidence>
<organism evidence="3 4">
    <name type="scientific">Bifidobacterium saguini DSM 23967</name>
    <dbReference type="NCBI Taxonomy" id="1437607"/>
    <lineage>
        <taxon>Bacteria</taxon>
        <taxon>Bacillati</taxon>
        <taxon>Actinomycetota</taxon>
        <taxon>Actinomycetes</taxon>
        <taxon>Bifidobacteriales</taxon>
        <taxon>Bifidobacteriaceae</taxon>
        <taxon>Bifidobacterium</taxon>
    </lineage>
</organism>
<comment type="caution">
    <text evidence="3">The sequence shown here is derived from an EMBL/GenBank/DDBJ whole genome shotgun (WGS) entry which is preliminary data.</text>
</comment>
<evidence type="ECO:0000313" key="4">
    <source>
        <dbReference type="Proteomes" id="UP000029066"/>
    </source>
</evidence>
<feature type="compositionally biased region" description="Basic residues" evidence="1">
    <location>
        <begin position="36"/>
        <end position="49"/>
    </location>
</feature>
<dbReference type="Proteomes" id="UP000029066">
    <property type="component" value="Unassembled WGS sequence"/>
</dbReference>
<proteinExistence type="predicted"/>
<dbReference type="STRING" id="1437607.BISA_1782"/>
<accession>A0A087D6N5</accession>
<keyword evidence="2" id="KW-1133">Transmembrane helix</keyword>
<evidence type="ECO:0000256" key="1">
    <source>
        <dbReference type="SAM" id="MobiDB-lite"/>
    </source>
</evidence>